<dbReference type="InterPro" id="IPR036679">
    <property type="entry name" value="FlgN-like_sf"/>
</dbReference>
<proteinExistence type="predicted"/>
<reference evidence="1 2" key="1">
    <citation type="submission" date="2013-02" db="EMBL/GenBank/DDBJ databases">
        <authorList>
            <person name="Fiebig A."/>
            <person name="Goeker M."/>
            <person name="Klenk H.-P.P."/>
        </authorList>
    </citation>
    <scope>NUCLEOTIDE SEQUENCE [LARGE SCALE GENOMIC DNA]</scope>
    <source>
        <strain evidence="1 2">DSM 19309</strain>
    </source>
</reference>
<dbReference type="Proteomes" id="UP000019666">
    <property type="component" value="Unassembled WGS sequence"/>
</dbReference>
<dbReference type="OrthoDB" id="7689229at2"/>
<organism evidence="1 2">
    <name type="scientific">Rubellimicrobium mesophilum DSM 19309</name>
    <dbReference type="NCBI Taxonomy" id="442562"/>
    <lineage>
        <taxon>Bacteria</taxon>
        <taxon>Pseudomonadati</taxon>
        <taxon>Pseudomonadota</taxon>
        <taxon>Alphaproteobacteria</taxon>
        <taxon>Rhodobacterales</taxon>
        <taxon>Roseobacteraceae</taxon>
        <taxon>Rubellimicrobium</taxon>
    </lineage>
</organism>
<dbReference type="HOGENOM" id="CLU_166863_1_0_5"/>
<protein>
    <submittedName>
        <fullName evidence="1">Uncharacterized protein</fullName>
    </submittedName>
</protein>
<evidence type="ECO:0000313" key="1">
    <source>
        <dbReference type="EMBL" id="EYD73887.1"/>
    </source>
</evidence>
<dbReference type="STRING" id="442562.Rumeso_04484"/>
<dbReference type="SUPFAM" id="SSF140566">
    <property type="entry name" value="FlgN-like"/>
    <property type="match status" value="1"/>
</dbReference>
<dbReference type="AlphaFoldDB" id="A0A017HHA7"/>
<comment type="caution">
    <text evidence="1">The sequence shown here is derived from an EMBL/GenBank/DDBJ whole genome shotgun (WGS) entry which is preliminary data.</text>
</comment>
<dbReference type="EMBL" id="AOSK01000127">
    <property type="protein sequence ID" value="EYD73887.1"/>
    <property type="molecule type" value="Genomic_DNA"/>
</dbReference>
<sequence>MPADPHDDLSHLLEEERALILSGGWAGLRALAPRKERCLRSLEADPERLGPLAAGLARNQALLRAALDGLRDATRRRAALASARRGLVTYTASGTRAELPTAPPRFERKA</sequence>
<evidence type="ECO:0000313" key="2">
    <source>
        <dbReference type="Proteomes" id="UP000019666"/>
    </source>
</evidence>
<gene>
    <name evidence="1" type="ORF">Rumeso_04484</name>
</gene>
<name>A0A017HHA7_9RHOB</name>
<dbReference type="GO" id="GO:0044780">
    <property type="term" value="P:bacterial-type flagellum assembly"/>
    <property type="evidence" value="ECO:0007669"/>
    <property type="project" value="InterPro"/>
</dbReference>
<keyword evidence="2" id="KW-1185">Reference proteome</keyword>
<accession>A0A017HHA7</accession>
<dbReference type="RefSeq" id="WP_037278388.1">
    <property type="nucleotide sequence ID" value="NZ_KK088555.1"/>
</dbReference>